<name>A0A430KX55_9HYPO</name>
<proteinExistence type="predicted"/>
<dbReference type="AlphaFoldDB" id="A0A430KX55"/>
<evidence type="ECO:0000313" key="1">
    <source>
        <dbReference type="EMBL" id="RTE68058.1"/>
    </source>
</evidence>
<organism evidence="1 2">
    <name type="scientific">Fusarium euwallaceae</name>
    <dbReference type="NCBI Taxonomy" id="1147111"/>
    <lineage>
        <taxon>Eukaryota</taxon>
        <taxon>Fungi</taxon>
        <taxon>Dikarya</taxon>
        <taxon>Ascomycota</taxon>
        <taxon>Pezizomycotina</taxon>
        <taxon>Sordariomycetes</taxon>
        <taxon>Hypocreomycetidae</taxon>
        <taxon>Hypocreales</taxon>
        <taxon>Nectriaceae</taxon>
        <taxon>Fusarium</taxon>
        <taxon>Fusarium solani species complex</taxon>
    </lineage>
</organism>
<evidence type="ECO:0000313" key="2">
    <source>
        <dbReference type="Proteomes" id="UP000287124"/>
    </source>
</evidence>
<accession>A0A430KX55</accession>
<reference evidence="1 2" key="1">
    <citation type="submission" date="2017-06" db="EMBL/GenBank/DDBJ databases">
        <title>Comparative genomic analysis of Ambrosia Fusariam Clade fungi.</title>
        <authorList>
            <person name="Stajich J.E."/>
            <person name="Carrillo J."/>
            <person name="Kijimoto T."/>
            <person name="Eskalen A."/>
            <person name="O'Donnell K."/>
            <person name="Kasson M."/>
        </authorList>
    </citation>
    <scope>NUCLEOTIDE SEQUENCE [LARGE SCALE GENOMIC DNA]</scope>
    <source>
        <strain evidence="1 2">UCR1854</strain>
    </source>
</reference>
<gene>
    <name evidence="1" type="ORF">BHE90_017565</name>
</gene>
<protein>
    <submittedName>
        <fullName evidence="1">Uncharacterized protein</fullName>
    </submittedName>
</protein>
<sequence>MEDSTVRALESKDETAPLLSFVPFLHWEIPWIDPTDVRLVLRGLVSALRRKYYVVRHDPDPGSVSITQLGDVCIHFVDVLEEQRDEEGEGRQARYQHDMIKELISGVLGHMSLWLRGEAALCHEWIQRGVLCPKTIYDAWAAFSETGSLADLEEAIIKAKVVLLRPGAWTLSEMTKEWVRAWKARQTVAWLCELEDVNVIESAEG</sequence>
<comment type="caution">
    <text evidence="1">The sequence shown here is derived from an EMBL/GenBank/DDBJ whole genome shotgun (WGS) entry which is preliminary data.</text>
</comment>
<dbReference type="EMBL" id="MIKF01001227">
    <property type="protein sequence ID" value="RTE68058.1"/>
    <property type="molecule type" value="Genomic_DNA"/>
</dbReference>
<keyword evidence="2" id="KW-1185">Reference proteome</keyword>
<dbReference type="Proteomes" id="UP000287124">
    <property type="component" value="Unassembled WGS sequence"/>
</dbReference>